<protein>
    <submittedName>
        <fullName evidence="3">Thioredoxin domain-containing protein</fullName>
    </submittedName>
</protein>
<evidence type="ECO:0000313" key="3">
    <source>
        <dbReference type="WBParaSite" id="TCLT_0000926901-mRNA-1"/>
    </source>
</evidence>
<accession>A0A158RCX8</accession>
<dbReference type="AlphaFoldDB" id="A0A158RCX8"/>
<dbReference type="PANTHER" id="PTHR22699">
    <property type="entry name" value="THIOREDOXIN DOMAIN-CONTAINING PROTEIN 16"/>
    <property type="match status" value="1"/>
</dbReference>
<organism evidence="3">
    <name type="scientific">Thelazia callipaeda</name>
    <name type="common">Oriental eyeworm</name>
    <name type="synonym">Parasitic nematode</name>
    <dbReference type="NCBI Taxonomy" id="103827"/>
    <lineage>
        <taxon>Eukaryota</taxon>
        <taxon>Metazoa</taxon>
        <taxon>Ecdysozoa</taxon>
        <taxon>Nematoda</taxon>
        <taxon>Chromadorea</taxon>
        <taxon>Rhabditida</taxon>
        <taxon>Spirurina</taxon>
        <taxon>Spiruromorpha</taxon>
        <taxon>Thelazioidea</taxon>
        <taxon>Thelaziidae</taxon>
        <taxon>Thelazia</taxon>
    </lineage>
</organism>
<keyword evidence="2" id="KW-1185">Reference proteome</keyword>
<reference evidence="1 2" key="2">
    <citation type="submission" date="2018-11" db="EMBL/GenBank/DDBJ databases">
        <authorList>
            <consortium name="Pathogen Informatics"/>
        </authorList>
    </citation>
    <scope>NUCLEOTIDE SEQUENCE [LARGE SCALE GENOMIC DNA]</scope>
</reference>
<dbReference type="OMA" id="HAFYLWA"/>
<dbReference type="PANTHER" id="PTHR22699:SF1">
    <property type="entry name" value="THIOREDOXIN DOMAIN-CONTAINING PROTEIN 16"/>
    <property type="match status" value="1"/>
</dbReference>
<dbReference type="InterPro" id="IPR036249">
    <property type="entry name" value="Thioredoxin-like_sf"/>
</dbReference>
<dbReference type="InterPro" id="IPR040090">
    <property type="entry name" value="TXNDC16"/>
</dbReference>
<evidence type="ECO:0000313" key="2">
    <source>
        <dbReference type="Proteomes" id="UP000276776"/>
    </source>
</evidence>
<dbReference type="Gene3D" id="3.40.30.10">
    <property type="entry name" value="Glutaredoxin"/>
    <property type="match status" value="2"/>
</dbReference>
<sequence length="488" mass="56186">MTDCSALSRHSKHDLTLYCSKEADKEVGFIRQLSTEELIRKRRKPLKAKYKYIISLSPFELNLIESFLLEKRTFDKSLSWNQLEHMNATILNNAMNEDKLTFVLFWNKESIPSMYAFYLWSQASEYLVSSYPDAAFGGVACHDWDDLCEDYVANTNKYPALFVYKKNAIFAQTQAFRDEMYYFDWVKLVMQSPAQEIHSESELKLLKAGKMKFLDDKVSTTATVAIFNDLKSKEAKVFMEMAENLKGKYHFIYLIKKRNLLQQNLSHANIVYTIRTGEERKRIDFNGVFEIQELTNFVIYSSLPSVVSTFIDISGGYTSEILTHQRHPIILLLGGNKLQKTKFSRMCTKSSNIICISIDKLKLDSTKEILDSLKLSQSEQFVIFLQDKVHSVDISDALENDSLLQIIAFVAAENPTYILKMDDVHPLRHLQVAQINAIFGKQSIEIPTEMQFIEKIYQKEGFKMADGDDYGGCPVMAKIRQASTKDEL</sequence>
<dbReference type="WBParaSite" id="TCLT_0000926901-mRNA-1">
    <property type="protein sequence ID" value="TCLT_0000926901-mRNA-1"/>
    <property type="gene ID" value="TCLT_0000926901"/>
</dbReference>
<evidence type="ECO:0000313" key="1">
    <source>
        <dbReference type="EMBL" id="VDN06877.1"/>
    </source>
</evidence>
<dbReference type="EMBL" id="UYYF01004760">
    <property type="protein sequence ID" value="VDN06877.1"/>
    <property type="molecule type" value="Genomic_DNA"/>
</dbReference>
<dbReference type="OrthoDB" id="5856593at2759"/>
<dbReference type="SUPFAM" id="SSF52833">
    <property type="entry name" value="Thioredoxin-like"/>
    <property type="match status" value="2"/>
</dbReference>
<name>A0A158RCX8_THECL</name>
<dbReference type="Proteomes" id="UP000276776">
    <property type="component" value="Unassembled WGS sequence"/>
</dbReference>
<reference evidence="3" key="1">
    <citation type="submission" date="2016-04" db="UniProtKB">
        <authorList>
            <consortium name="WormBaseParasite"/>
        </authorList>
    </citation>
    <scope>IDENTIFICATION</scope>
</reference>
<dbReference type="CDD" id="cd02981">
    <property type="entry name" value="PDI_b_family"/>
    <property type="match status" value="1"/>
</dbReference>
<proteinExistence type="predicted"/>
<gene>
    <name evidence="1" type="ORF">TCLT_LOCUS9258</name>
</gene>